<dbReference type="GO" id="GO:0043805">
    <property type="term" value="F:indolepyruvate ferredoxin oxidoreductase activity"/>
    <property type="evidence" value="ECO:0007669"/>
    <property type="project" value="UniProtKB-EC"/>
</dbReference>
<evidence type="ECO:0000256" key="1">
    <source>
        <dbReference type="ARBA" id="ARBA00002995"/>
    </source>
</evidence>
<dbReference type="NCBIfam" id="NF005323">
    <property type="entry name" value="PRK06853.1-3"/>
    <property type="match status" value="1"/>
</dbReference>
<reference evidence="7 8" key="1">
    <citation type="submission" date="2013-07" db="EMBL/GenBank/DDBJ databases">
        <title>Genome of Archaeoglobus fulgidus.</title>
        <authorList>
            <person name="Fiebig A."/>
            <person name="Birkeland N.-K."/>
        </authorList>
    </citation>
    <scope>NUCLEOTIDE SEQUENCE [LARGE SCALE GENOMIC DNA]</scope>
    <source>
        <strain evidence="7 8">DSM 8774</strain>
    </source>
</reference>
<gene>
    <name evidence="7" type="ORF">AFULGI_00022950</name>
</gene>
<dbReference type="SUPFAM" id="SSF53323">
    <property type="entry name" value="Pyruvate-ferredoxin oxidoreductase, PFOR, domain III"/>
    <property type="match status" value="1"/>
</dbReference>
<dbReference type="AlphaFoldDB" id="A0A075WF70"/>
<feature type="domain" description="Pyruvate/ketoisovalerate oxidoreductase catalytic" evidence="6">
    <location>
        <begin position="11"/>
        <end position="191"/>
    </location>
</feature>
<evidence type="ECO:0000259" key="6">
    <source>
        <dbReference type="Pfam" id="PF01558"/>
    </source>
</evidence>
<dbReference type="RefSeq" id="WP_010879522.1">
    <property type="nucleotide sequence ID" value="NZ_CP006577.1"/>
</dbReference>
<accession>A0A075WF70</accession>
<dbReference type="PANTHER" id="PTHR43854">
    <property type="entry name" value="INDOLEPYRUVATE OXIDOREDUCTASE SUBUNIT IORB"/>
    <property type="match status" value="1"/>
</dbReference>
<name>A0A075WF70_ARCFL</name>
<dbReference type="HOGENOM" id="CLU_087284_1_1_2"/>
<comment type="catalytic activity">
    <reaction evidence="4">
        <text>indole-3-pyruvate + 2 oxidized [2Fe-2S]-[ferredoxin] + CoA = (indol-3-yl)acetyl-CoA + 2 reduced [2Fe-2S]-[ferredoxin] + CO2 + H(+)</text>
        <dbReference type="Rhea" id="RHEA:12645"/>
        <dbReference type="Rhea" id="RHEA-COMP:10000"/>
        <dbReference type="Rhea" id="RHEA-COMP:10001"/>
        <dbReference type="ChEBI" id="CHEBI:15378"/>
        <dbReference type="ChEBI" id="CHEBI:16526"/>
        <dbReference type="ChEBI" id="CHEBI:17640"/>
        <dbReference type="ChEBI" id="CHEBI:33737"/>
        <dbReference type="ChEBI" id="CHEBI:33738"/>
        <dbReference type="ChEBI" id="CHEBI:57271"/>
        <dbReference type="ChEBI" id="CHEBI:57287"/>
        <dbReference type="EC" id="1.2.7.8"/>
    </reaction>
</comment>
<evidence type="ECO:0000256" key="5">
    <source>
        <dbReference type="NCBIfam" id="TIGR03334"/>
    </source>
</evidence>
<comment type="function">
    <text evidence="1">Catalyzes the ferredoxin-dependent oxidative decarboxylation of arylpyruvates.</text>
</comment>
<evidence type="ECO:0000313" key="8">
    <source>
        <dbReference type="Proteomes" id="UP000028501"/>
    </source>
</evidence>
<evidence type="ECO:0000256" key="3">
    <source>
        <dbReference type="ARBA" id="ARBA00023002"/>
    </source>
</evidence>
<dbReference type="GeneID" id="24795776"/>
<comment type="subunit">
    <text evidence="2">Heterodimer of the IorA and IorB subunits.</text>
</comment>
<dbReference type="SMR" id="A0A075WF70"/>
<keyword evidence="7" id="KW-0670">Pyruvate</keyword>
<proteinExistence type="predicted"/>
<dbReference type="InterPro" id="IPR019752">
    <property type="entry name" value="Pyrv/ketoisovalerate_OxRed_cat"/>
</dbReference>
<dbReference type="NCBIfam" id="TIGR03334">
    <property type="entry name" value="IOR_beta"/>
    <property type="match status" value="1"/>
</dbReference>
<dbReference type="Gene3D" id="3.40.920.10">
    <property type="entry name" value="Pyruvate-ferredoxin oxidoreductase, PFOR, domain III"/>
    <property type="match status" value="1"/>
</dbReference>
<evidence type="ECO:0000313" key="7">
    <source>
        <dbReference type="EMBL" id="AIG99020.1"/>
    </source>
</evidence>
<evidence type="ECO:0000256" key="4">
    <source>
        <dbReference type="ARBA" id="ARBA00048332"/>
    </source>
</evidence>
<dbReference type="InterPro" id="IPR002869">
    <property type="entry name" value="Pyrv_flavodox_OxRed_cen"/>
</dbReference>
<dbReference type="KEGG" id="afg:AFULGI_00022950"/>
<dbReference type="PANTHER" id="PTHR43854:SF1">
    <property type="entry name" value="INDOLEPYRUVATE OXIDOREDUCTASE SUBUNIT IORB"/>
    <property type="match status" value="1"/>
</dbReference>
<evidence type="ECO:0000256" key="2">
    <source>
        <dbReference type="ARBA" id="ARBA00011238"/>
    </source>
</evidence>
<dbReference type="EC" id="1.2.7.8" evidence="5"/>
<keyword evidence="3 7" id="KW-0560">Oxidoreductase</keyword>
<sequence length="201" mass="21328">MRLNIVVVGVGGQGALTTSGIIARAAMRAGLNVVTAETHGMAQRGGSVEVHVRIGDVRAPLIPEGGADVMIALEPAEALRYAKFLNKNTLVILNTRKIIPPSVTAGTAKYPELDEIIGELRKVTPRVIPVNASEIAEKAGSVLATNVVVVGMLFGYYSMPFGIEHVEEAIRETMKSKIVDLNLKALKMGYNQAISGRPSAV</sequence>
<dbReference type="EMBL" id="CP006577">
    <property type="protein sequence ID" value="AIG99020.1"/>
    <property type="molecule type" value="Genomic_DNA"/>
</dbReference>
<dbReference type="InterPro" id="IPR017719">
    <property type="entry name" value="Indolepyruvate_Fd_OxRdtase_bsu"/>
</dbReference>
<organism evidence="7 8">
    <name type="scientific">Archaeoglobus fulgidus DSM 8774</name>
    <dbReference type="NCBI Taxonomy" id="1344584"/>
    <lineage>
        <taxon>Archaea</taxon>
        <taxon>Methanobacteriati</taxon>
        <taxon>Methanobacteriota</taxon>
        <taxon>Archaeoglobi</taxon>
        <taxon>Archaeoglobales</taxon>
        <taxon>Archaeoglobaceae</taxon>
        <taxon>Archaeoglobus</taxon>
    </lineage>
</organism>
<protein>
    <recommendedName>
        <fullName evidence="5">Indolepyruvate ferredoxin oxidoreductase subunit beta</fullName>
        <ecNumber evidence="5">1.2.7.8</ecNumber>
    </recommendedName>
</protein>
<dbReference type="InterPro" id="IPR052198">
    <property type="entry name" value="IorB_Oxidoreductase"/>
</dbReference>
<dbReference type="Proteomes" id="UP000028501">
    <property type="component" value="Chromosome"/>
</dbReference>
<dbReference type="Pfam" id="PF01558">
    <property type="entry name" value="POR"/>
    <property type="match status" value="1"/>
</dbReference>